<feature type="binding site" evidence="5">
    <location>
        <position position="150"/>
    </location>
    <ligand>
        <name>FMN</name>
        <dbReference type="ChEBI" id="CHEBI:58210"/>
    </ligand>
</feature>
<evidence type="ECO:0000256" key="4">
    <source>
        <dbReference type="PIRSR" id="PIRSR000138-1"/>
    </source>
</evidence>
<dbReference type="PIRSF" id="PIRSF000138">
    <property type="entry name" value="Al-hdrx_acd_dh"/>
    <property type="match status" value="1"/>
</dbReference>
<dbReference type="InterPro" id="IPR000262">
    <property type="entry name" value="FMN-dep_DH"/>
</dbReference>
<dbReference type="InterPro" id="IPR037396">
    <property type="entry name" value="FMN_HAD"/>
</dbReference>
<dbReference type="AlphaFoldDB" id="A0A078MIX3"/>
<dbReference type="PROSITE" id="PS51349">
    <property type="entry name" value="FMN_HYDROXY_ACID_DH_2"/>
    <property type="match status" value="1"/>
</dbReference>
<feature type="binding site" evidence="5">
    <location>
        <position position="178"/>
    </location>
    <ligand>
        <name>FMN</name>
        <dbReference type="ChEBI" id="CHEBI:58210"/>
    </ligand>
</feature>
<feature type="binding site" evidence="5">
    <location>
        <position position="46"/>
    </location>
    <ligand>
        <name>glyoxylate</name>
        <dbReference type="ChEBI" id="CHEBI:36655"/>
    </ligand>
</feature>
<feature type="binding site" evidence="5">
    <location>
        <begin position="337"/>
        <end position="338"/>
    </location>
    <ligand>
        <name>FMN</name>
        <dbReference type="ChEBI" id="CHEBI:58210"/>
    </ligand>
</feature>
<keyword evidence="5" id="KW-0288">FMN</keyword>
<evidence type="ECO:0000256" key="5">
    <source>
        <dbReference type="PIRSR" id="PIRSR000138-2"/>
    </source>
</evidence>
<feature type="binding site" evidence="5">
    <location>
        <position position="282"/>
    </location>
    <ligand>
        <name>FMN</name>
        <dbReference type="ChEBI" id="CHEBI:58210"/>
    </ligand>
</feature>
<feature type="binding site" evidence="5">
    <location>
        <position position="284"/>
    </location>
    <ligand>
        <name>glyoxylate</name>
        <dbReference type="ChEBI" id="CHEBI:36655"/>
    </ligand>
</feature>
<feature type="binding site" evidence="5">
    <location>
        <position position="128"/>
    </location>
    <ligand>
        <name>FMN</name>
        <dbReference type="ChEBI" id="CHEBI:58210"/>
    </ligand>
</feature>
<gene>
    <name evidence="7" type="ORF">BN1051_00655</name>
</gene>
<sequence length="385" mass="40281">MASNFGDYQLGIYMAGARGMTPELPIGYAATEALAESVMEPRIHGYVAGGAGNEHTQRANVAAFDRLGIMPRMMVGAAQRDLSVELFSHRLPSPLFLAPVGVLGVVAGDGDLAAAASSAELGVPMVASTLSQAPLEQVQAATGDTPAFFQLYPPADRELTESLVHRAEAAGYAGIVITLDTWVNGWRPRDLGAAYLPMLSGQCLANYLSDDRFRKLLAEQGSDDPAAAVMLWASLFGNPTMTWADLAWFRSLTDLPILLKGICSPEDTRRALDGGMDGIYCSNHGGRQANGGIPAIDCLPAVVEAADGAPVLFDSGVRSGVDALRALALGATAVGIGRPYVYGLAVGGQAGITHVMRSLLAEADLTMAVNGYPDLASLRGALHRL</sequence>
<organism evidence="7">
    <name type="scientific">Arthrobacter saudimassiliensis</name>
    <dbReference type="NCBI Taxonomy" id="1461584"/>
    <lineage>
        <taxon>Bacteria</taxon>
        <taxon>Bacillati</taxon>
        <taxon>Actinomycetota</taxon>
        <taxon>Actinomycetes</taxon>
        <taxon>Micrococcales</taxon>
        <taxon>Micrococcaceae</taxon>
        <taxon>Arthrobacter</taxon>
    </lineage>
</organism>
<comment type="similarity">
    <text evidence="3">Belongs to the FMN-dependent alpha-hydroxy acid dehydrogenase family.</text>
</comment>
<dbReference type="PROSITE" id="PS00557">
    <property type="entry name" value="FMN_HYDROXY_ACID_DH_1"/>
    <property type="match status" value="1"/>
</dbReference>
<comment type="cofactor">
    <cofactor evidence="1">
        <name>FMN</name>
        <dbReference type="ChEBI" id="CHEBI:58210"/>
    </cofactor>
</comment>
<feature type="binding site" evidence="5">
    <location>
        <begin position="99"/>
        <end position="101"/>
    </location>
    <ligand>
        <name>FMN</name>
        <dbReference type="ChEBI" id="CHEBI:58210"/>
    </ligand>
</feature>
<dbReference type="InterPro" id="IPR013785">
    <property type="entry name" value="Aldolase_TIM"/>
</dbReference>
<feature type="binding site" evidence="5">
    <location>
        <begin position="314"/>
        <end position="318"/>
    </location>
    <ligand>
        <name>FMN</name>
        <dbReference type="ChEBI" id="CHEBI:58210"/>
    </ligand>
</feature>
<dbReference type="PANTHER" id="PTHR10578:SF143">
    <property type="entry name" value="FMN-DEPENDENT ALPHA-HYDROXY ACID DEHYDROGENASE PB1A11.03"/>
    <property type="match status" value="1"/>
</dbReference>
<keyword evidence="5" id="KW-0285">Flavoprotein</keyword>
<dbReference type="InterPro" id="IPR012133">
    <property type="entry name" value="Alpha-hydoxy_acid_DH_FMN"/>
</dbReference>
<feature type="binding site" evidence="5">
    <location>
        <position position="260"/>
    </location>
    <ligand>
        <name>glyoxylate</name>
        <dbReference type="ChEBI" id="CHEBI:36655"/>
    </ligand>
</feature>
<feature type="binding site" evidence="5">
    <location>
        <position position="187"/>
    </location>
    <ligand>
        <name>glyoxylate</name>
        <dbReference type="ChEBI" id="CHEBI:36655"/>
    </ligand>
</feature>
<name>A0A078MIX3_9MICC</name>
<dbReference type="EMBL" id="LN483070">
    <property type="protein sequence ID" value="CEA07343.1"/>
    <property type="molecule type" value="Genomic_DNA"/>
</dbReference>
<dbReference type="SUPFAM" id="SSF51395">
    <property type="entry name" value="FMN-linked oxidoreductases"/>
    <property type="match status" value="1"/>
</dbReference>
<feature type="binding site" evidence="5">
    <location>
        <position position="152"/>
    </location>
    <ligand>
        <name>glyoxylate</name>
        <dbReference type="ChEBI" id="CHEBI:36655"/>
    </ligand>
</feature>
<dbReference type="PANTHER" id="PTHR10578">
    <property type="entry name" value="S -2-HYDROXY-ACID OXIDASE-RELATED"/>
    <property type="match status" value="1"/>
</dbReference>
<dbReference type="GO" id="GO:0010181">
    <property type="term" value="F:FMN binding"/>
    <property type="evidence" value="ECO:0007669"/>
    <property type="project" value="InterPro"/>
</dbReference>
<evidence type="ECO:0000259" key="6">
    <source>
        <dbReference type="PROSITE" id="PS51349"/>
    </source>
</evidence>
<dbReference type="PATRIC" id="fig|1461584.3.peg.646"/>
<evidence type="ECO:0000256" key="1">
    <source>
        <dbReference type="ARBA" id="ARBA00001917"/>
    </source>
</evidence>
<proteinExistence type="inferred from homology"/>
<dbReference type="Gene3D" id="3.20.20.70">
    <property type="entry name" value="Aldolase class I"/>
    <property type="match status" value="1"/>
</dbReference>
<protein>
    <submittedName>
        <fullName evidence="7">Lactate 2-monooxygenase</fullName>
    </submittedName>
</protein>
<feature type="domain" description="FMN hydroxy acid dehydrogenase" evidence="6">
    <location>
        <begin position="20"/>
        <end position="385"/>
    </location>
</feature>
<dbReference type="InterPro" id="IPR008259">
    <property type="entry name" value="FMN_hydac_DH_AS"/>
</dbReference>
<keyword evidence="7" id="KW-0503">Monooxygenase</keyword>
<evidence type="ECO:0000256" key="3">
    <source>
        <dbReference type="ARBA" id="ARBA00024042"/>
    </source>
</evidence>
<evidence type="ECO:0000313" key="7">
    <source>
        <dbReference type="EMBL" id="CEA07343.1"/>
    </source>
</evidence>
<feature type="binding site" evidence="5">
    <location>
        <position position="287"/>
    </location>
    <ligand>
        <name>glyoxylate</name>
        <dbReference type="ChEBI" id="CHEBI:36655"/>
    </ligand>
</feature>
<keyword evidence="2" id="KW-0560">Oxidoreductase</keyword>
<reference evidence="7" key="1">
    <citation type="submission" date="2014-07" db="EMBL/GenBank/DDBJ databases">
        <authorList>
            <person name="Urmite Genomes Urmite Genomes"/>
        </authorList>
    </citation>
    <scope>NUCLEOTIDE SEQUENCE</scope>
    <source>
        <strain evidence="7">11W110_air</strain>
    </source>
</reference>
<accession>A0A078MIX3</accession>
<dbReference type="Pfam" id="PF01070">
    <property type="entry name" value="FMN_dh"/>
    <property type="match status" value="1"/>
</dbReference>
<evidence type="ECO:0000256" key="2">
    <source>
        <dbReference type="ARBA" id="ARBA00023002"/>
    </source>
</evidence>
<dbReference type="GO" id="GO:0004497">
    <property type="term" value="F:monooxygenase activity"/>
    <property type="evidence" value="ECO:0007669"/>
    <property type="project" value="UniProtKB-KW"/>
</dbReference>
<feature type="active site" description="Proton acceptor" evidence="4">
    <location>
        <position position="284"/>
    </location>
</feature>